<sequence length="64" mass="7197">EEPPLGRPEEAQGGRKGQAAVRSPGEKGWQEDEGRCELFQRPQGGGRPQAPFEQEGCQRQRHER</sequence>
<evidence type="ECO:0000313" key="3">
    <source>
        <dbReference type="Proteomes" id="UP000045706"/>
    </source>
</evidence>
<evidence type="ECO:0000256" key="1">
    <source>
        <dbReference type="SAM" id="MobiDB-lite"/>
    </source>
</evidence>
<feature type="non-terminal residue" evidence="2">
    <location>
        <position position="1"/>
    </location>
</feature>
<dbReference type="AlphaFoldDB" id="A0A0G4NQM4"/>
<accession>A0A0G4NQM4</accession>
<proteinExistence type="predicted"/>
<evidence type="ECO:0000313" key="2">
    <source>
        <dbReference type="EMBL" id="CRK48661.1"/>
    </source>
</evidence>
<dbReference type="EMBL" id="CVQI01037783">
    <property type="protein sequence ID" value="CRK48661.1"/>
    <property type="molecule type" value="Genomic_DNA"/>
</dbReference>
<feature type="compositionally biased region" description="Basic and acidic residues" evidence="1">
    <location>
        <begin position="24"/>
        <end position="38"/>
    </location>
</feature>
<protein>
    <submittedName>
        <fullName evidence="2">Uncharacterized protein</fullName>
    </submittedName>
</protein>
<reference evidence="3" key="1">
    <citation type="submission" date="2015-05" db="EMBL/GenBank/DDBJ databases">
        <authorList>
            <person name="Fogelqvist Johan"/>
        </authorList>
    </citation>
    <scope>NUCLEOTIDE SEQUENCE [LARGE SCALE GENOMIC DNA]</scope>
</reference>
<gene>
    <name evidence="2" type="ORF">BN1723_020624</name>
</gene>
<feature type="region of interest" description="Disordered" evidence="1">
    <location>
        <begin position="1"/>
        <end position="64"/>
    </location>
</feature>
<dbReference type="Proteomes" id="UP000045706">
    <property type="component" value="Unassembled WGS sequence"/>
</dbReference>
<name>A0A0G4NQM4_VERLO</name>
<organism evidence="2 3">
    <name type="scientific">Verticillium longisporum</name>
    <name type="common">Verticillium dahliae var. longisporum</name>
    <dbReference type="NCBI Taxonomy" id="100787"/>
    <lineage>
        <taxon>Eukaryota</taxon>
        <taxon>Fungi</taxon>
        <taxon>Dikarya</taxon>
        <taxon>Ascomycota</taxon>
        <taxon>Pezizomycotina</taxon>
        <taxon>Sordariomycetes</taxon>
        <taxon>Hypocreomycetidae</taxon>
        <taxon>Glomerellales</taxon>
        <taxon>Plectosphaerellaceae</taxon>
        <taxon>Verticillium</taxon>
    </lineage>
</organism>